<feature type="region of interest" description="Disordered" evidence="2">
    <location>
        <begin position="137"/>
        <end position="170"/>
    </location>
</feature>
<protein>
    <recommendedName>
        <fullName evidence="5">Coiled-coil domain-containing protein SCD2</fullName>
    </recommendedName>
</protein>
<comment type="caution">
    <text evidence="3">The sequence shown here is derived from an EMBL/GenBank/DDBJ whole genome shotgun (WGS) entry which is preliminary data.</text>
</comment>
<feature type="compositionally biased region" description="Low complexity" evidence="2">
    <location>
        <begin position="107"/>
        <end position="118"/>
    </location>
</feature>
<sequence length="492" mass="54406">MERRRAGSPVYSRQVSGGSSSTGSSSPVMSPAHHRAYSAAGGMSTIRRTQNVAAKAAAARLAQVMASQTAVDDDDDEEEDDVLPSNTPRSRLGTLRLSSNDGGGAAGAASGKAARSPSPAVNILGQNFMEHIPPVRTTSAGRPSVSARPTTVVPPSRTSVRTPSPIPILEPPVEKYRDKRFLTDFGQGYMNAKETGNHREAPALQDELDMLLEENENLLDRLRLAEERYKEAEARARELEKQVANLGEGVSLEARLLSRKEAALRQREAALKAVQQTSEGRDEEIVALRQEIVAAKTEAVNAIEQFQGAKSEAKALQSMTERMILTEEEMEEVVLKRCWLARYWGLAAQYGIYPEIAVSKHEHWSSLAPLPFEVVISAGQKTKEDSWSQDLKSSGDLKFVEAVELNQEESEDILFKQAWLIYFWRRAKSHGVEEELAEDRLEFWIGRSGQPSTSHDAVDVERGLNEMRKLGIEKLLWEASRREIDQGSLTAE</sequence>
<evidence type="ECO:0000313" key="4">
    <source>
        <dbReference type="Proteomes" id="UP000652761"/>
    </source>
</evidence>
<feature type="coiled-coil region" evidence="1">
    <location>
        <begin position="201"/>
        <end position="249"/>
    </location>
</feature>
<gene>
    <name evidence="3" type="ORF">Taro_010439</name>
</gene>
<feature type="compositionally biased region" description="Low complexity" evidence="2">
    <location>
        <begin position="148"/>
        <end position="163"/>
    </location>
</feature>
<accession>A0A843U339</accession>
<dbReference type="GO" id="GO:0000911">
    <property type="term" value="P:cytokinesis by cell plate formation"/>
    <property type="evidence" value="ECO:0007669"/>
    <property type="project" value="InterPro"/>
</dbReference>
<reference evidence="3" key="1">
    <citation type="submission" date="2017-07" db="EMBL/GenBank/DDBJ databases">
        <title>Taro Niue Genome Assembly and Annotation.</title>
        <authorList>
            <person name="Atibalentja N."/>
            <person name="Keating K."/>
            <person name="Fields C.J."/>
        </authorList>
    </citation>
    <scope>NUCLEOTIDE SEQUENCE</scope>
    <source>
        <strain evidence="3">Niue_2</strain>
        <tissue evidence="3">Leaf</tissue>
    </source>
</reference>
<dbReference type="EMBL" id="NMUH01000378">
    <property type="protein sequence ID" value="MQL78038.1"/>
    <property type="molecule type" value="Genomic_DNA"/>
</dbReference>
<evidence type="ECO:0000313" key="3">
    <source>
        <dbReference type="EMBL" id="MQL78038.1"/>
    </source>
</evidence>
<dbReference type="PANTHER" id="PTHR31762:SF4">
    <property type="entry name" value="COILED-COIL DOMAIN-CONTAINING PROTEIN SCD2"/>
    <property type="match status" value="1"/>
</dbReference>
<dbReference type="InterPro" id="IPR040321">
    <property type="entry name" value="SCD2-like"/>
</dbReference>
<feature type="compositionally biased region" description="Low complexity" evidence="2">
    <location>
        <begin position="53"/>
        <end position="66"/>
    </location>
</feature>
<dbReference type="Proteomes" id="UP000652761">
    <property type="component" value="Unassembled WGS sequence"/>
</dbReference>
<feature type="compositionally biased region" description="Acidic residues" evidence="2">
    <location>
        <begin position="71"/>
        <end position="82"/>
    </location>
</feature>
<feature type="compositionally biased region" description="Low complexity" evidence="2">
    <location>
        <begin position="16"/>
        <end position="26"/>
    </location>
</feature>
<dbReference type="PANTHER" id="PTHR31762">
    <property type="entry name" value="FAS-BINDING FACTOR-LIKE PROTEIN"/>
    <property type="match status" value="1"/>
</dbReference>
<evidence type="ECO:0008006" key="5">
    <source>
        <dbReference type="Google" id="ProtNLM"/>
    </source>
</evidence>
<organism evidence="3 4">
    <name type="scientific">Colocasia esculenta</name>
    <name type="common">Wild taro</name>
    <name type="synonym">Arum esculentum</name>
    <dbReference type="NCBI Taxonomy" id="4460"/>
    <lineage>
        <taxon>Eukaryota</taxon>
        <taxon>Viridiplantae</taxon>
        <taxon>Streptophyta</taxon>
        <taxon>Embryophyta</taxon>
        <taxon>Tracheophyta</taxon>
        <taxon>Spermatophyta</taxon>
        <taxon>Magnoliopsida</taxon>
        <taxon>Liliopsida</taxon>
        <taxon>Araceae</taxon>
        <taxon>Aroideae</taxon>
        <taxon>Colocasieae</taxon>
        <taxon>Colocasia</taxon>
    </lineage>
</organism>
<dbReference type="OrthoDB" id="2014962at2759"/>
<proteinExistence type="predicted"/>
<evidence type="ECO:0000256" key="1">
    <source>
        <dbReference type="SAM" id="Coils"/>
    </source>
</evidence>
<keyword evidence="1" id="KW-0175">Coiled coil</keyword>
<evidence type="ECO:0000256" key="2">
    <source>
        <dbReference type="SAM" id="MobiDB-lite"/>
    </source>
</evidence>
<name>A0A843U339_COLES</name>
<keyword evidence="4" id="KW-1185">Reference proteome</keyword>
<dbReference type="AlphaFoldDB" id="A0A843U339"/>
<feature type="region of interest" description="Disordered" evidence="2">
    <location>
        <begin position="1"/>
        <end position="118"/>
    </location>
</feature>